<evidence type="ECO:0000313" key="2">
    <source>
        <dbReference type="Proteomes" id="UP001392437"/>
    </source>
</evidence>
<gene>
    <name evidence="1" type="ORF">PG999_003154</name>
</gene>
<organism evidence="1 2">
    <name type="scientific">Apiospora kogelbergensis</name>
    <dbReference type="NCBI Taxonomy" id="1337665"/>
    <lineage>
        <taxon>Eukaryota</taxon>
        <taxon>Fungi</taxon>
        <taxon>Dikarya</taxon>
        <taxon>Ascomycota</taxon>
        <taxon>Pezizomycotina</taxon>
        <taxon>Sordariomycetes</taxon>
        <taxon>Xylariomycetidae</taxon>
        <taxon>Amphisphaeriales</taxon>
        <taxon>Apiosporaceae</taxon>
        <taxon>Apiospora</taxon>
    </lineage>
</organism>
<sequence>MELLLPQFETSHDLSEARLSLVDGTLDSLPETLRLLGDVLEILDMQLLCIVDGLHWLDDRSTNTILIEMVKTLRKSKTKLLFTTTGRSSCLQREVSRMEKLTIESLNPRGSDVKLSEKTLALQDRMP</sequence>
<comment type="caution">
    <text evidence="1">The sequence shown here is derived from an EMBL/GenBank/DDBJ whole genome shotgun (WGS) entry which is preliminary data.</text>
</comment>
<dbReference type="Proteomes" id="UP001392437">
    <property type="component" value="Unassembled WGS sequence"/>
</dbReference>
<evidence type="ECO:0000313" key="1">
    <source>
        <dbReference type="EMBL" id="KAK8130774.1"/>
    </source>
</evidence>
<protein>
    <submittedName>
        <fullName evidence="1">Uncharacterized protein</fullName>
    </submittedName>
</protein>
<keyword evidence="2" id="KW-1185">Reference proteome</keyword>
<dbReference type="AlphaFoldDB" id="A0AAW0RAF1"/>
<dbReference type="EMBL" id="JAQQWP010000002">
    <property type="protein sequence ID" value="KAK8130774.1"/>
    <property type="molecule type" value="Genomic_DNA"/>
</dbReference>
<proteinExistence type="predicted"/>
<name>A0AAW0RAF1_9PEZI</name>
<accession>A0AAW0RAF1</accession>
<reference evidence="1 2" key="1">
    <citation type="submission" date="2023-01" db="EMBL/GenBank/DDBJ databases">
        <title>Analysis of 21 Apiospora genomes using comparative genomics revels a genus with tremendous synthesis potential of carbohydrate active enzymes and secondary metabolites.</title>
        <authorList>
            <person name="Sorensen T."/>
        </authorList>
    </citation>
    <scope>NUCLEOTIDE SEQUENCE [LARGE SCALE GENOMIC DNA]</scope>
    <source>
        <strain evidence="1 2">CBS 117206</strain>
    </source>
</reference>